<name>A0A2H3DNU0_ARMGA</name>
<dbReference type="AlphaFoldDB" id="A0A2H3DNU0"/>
<protein>
    <recommendedName>
        <fullName evidence="3">F-box domain-containing protein</fullName>
    </recommendedName>
</protein>
<evidence type="ECO:0008006" key="3">
    <source>
        <dbReference type="Google" id="ProtNLM"/>
    </source>
</evidence>
<evidence type="ECO:0000313" key="2">
    <source>
        <dbReference type="Proteomes" id="UP000217790"/>
    </source>
</evidence>
<proteinExistence type="predicted"/>
<accession>A0A2H3DNU0</accession>
<dbReference type="InParanoid" id="A0A2H3DNU0"/>
<dbReference type="Proteomes" id="UP000217790">
    <property type="component" value="Unassembled WGS sequence"/>
</dbReference>
<keyword evidence="2" id="KW-1185">Reference proteome</keyword>
<gene>
    <name evidence="1" type="ORF">ARMGADRAFT_1080288</name>
</gene>
<dbReference type="EMBL" id="KZ293657">
    <property type="protein sequence ID" value="PBK93132.1"/>
    <property type="molecule type" value="Genomic_DNA"/>
</dbReference>
<dbReference type="OrthoDB" id="2836053at2759"/>
<organism evidence="1 2">
    <name type="scientific">Armillaria gallica</name>
    <name type="common">Bulbous honey fungus</name>
    <name type="synonym">Armillaria bulbosa</name>
    <dbReference type="NCBI Taxonomy" id="47427"/>
    <lineage>
        <taxon>Eukaryota</taxon>
        <taxon>Fungi</taxon>
        <taxon>Dikarya</taxon>
        <taxon>Basidiomycota</taxon>
        <taxon>Agaricomycotina</taxon>
        <taxon>Agaricomycetes</taxon>
        <taxon>Agaricomycetidae</taxon>
        <taxon>Agaricales</taxon>
        <taxon>Marasmiineae</taxon>
        <taxon>Physalacriaceae</taxon>
        <taxon>Armillaria</taxon>
    </lineage>
</organism>
<reference evidence="2" key="1">
    <citation type="journal article" date="2017" name="Nat. Ecol. Evol.">
        <title>Genome expansion and lineage-specific genetic innovations in the forest pathogenic fungi Armillaria.</title>
        <authorList>
            <person name="Sipos G."/>
            <person name="Prasanna A.N."/>
            <person name="Walter M.C."/>
            <person name="O'Connor E."/>
            <person name="Balint B."/>
            <person name="Krizsan K."/>
            <person name="Kiss B."/>
            <person name="Hess J."/>
            <person name="Varga T."/>
            <person name="Slot J."/>
            <person name="Riley R."/>
            <person name="Boka B."/>
            <person name="Rigling D."/>
            <person name="Barry K."/>
            <person name="Lee J."/>
            <person name="Mihaltcheva S."/>
            <person name="LaButti K."/>
            <person name="Lipzen A."/>
            <person name="Waldron R."/>
            <person name="Moloney N.M."/>
            <person name="Sperisen C."/>
            <person name="Kredics L."/>
            <person name="Vagvoelgyi C."/>
            <person name="Patrignani A."/>
            <person name="Fitzpatrick D."/>
            <person name="Nagy I."/>
            <person name="Doyle S."/>
            <person name="Anderson J.B."/>
            <person name="Grigoriev I.V."/>
            <person name="Gueldener U."/>
            <person name="Muensterkoetter M."/>
            <person name="Nagy L.G."/>
        </authorList>
    </citation>
    <scope>NUCLEOTIDE SEQUENCE [LARGE SCALE GENOMIC DNA]</scope>
    <source>
        <strain evidence="2">Ar21-2</strain>
    </source>
</reference>
<sequence length="115" mass="13129">MTALPPELVELIINKAWHSEMPSSTRTTLMTTCPRINRAWKTVYAPIASRKIYITNLAFIHYLATRKSIIYHPRLSRTITCFVDLAKDSEESVFAEQSCTERVPKSPQCKRTGTV</sequence>
<evidence type="ECO:0000313" key="1">
    <source>
        <dbReference type="EMBL" id="PBK93132.1"/>
    </source>
</evidence>